<evidence type="ECO:0000256" key="3">
    <source>
        <dbReference type="ARBA" id="ARBA00005046"/>
    </source>
</evidence>
<dbReference type="Gene3D" id="3.90.105.10">
    <property type="entry name" value="Molybdopterin biosynthesis moea protein, domain 2"/>
    <property type="match status" value="1"/>
</dbReference>
<reference evidence="13 14" key="1">
    <citation type="submission" date="2013-12" db="EMBL/GenBank/DDBJ databases">
        <authorList>
            <person name="Stott M."/>
        </authorList>
    </citation>
    <scope>NUCLEOTIDE SEQUENCE [LARGE SCALE GENOMIC DNA]</scope>
    <source>
        <strain evidence="13 14">K22</strain>
    </source>
</reference>
<dbReference type="UniPathway" id="UPA00344"/>
<dbReference type="EMBL" id="CBXV010000005">
    <property type="protein sequence ID" value="CDM65564.1"/>
    <property type="molecule type" value="Genomic_DNA"/>
</dbReference>
<comment type="similarity">
    <text evidence="4 11">Belongs to the MoeA family.</text>
</comment>
<accession>A0A0B6WZ51</accession>
<dbReference type="PANTHER" id="PTHR10192">
    <property type="entry name" value="MOLYBDOPTERIN BIOSYNTHESIS PROTEIN"/>
    <property type="match status" value="1"/>
</dbReference>
<dbReference type="FunFam" id="3.40.980.10:FF:000004">
    <property type="entry name" value="Molybdopterin molybdenumtransferase"/>
    <property type="match status" value="1"/>
</dbReference>
<feature type="domain" description="MoaB/Mog" evidence="12">
    <location>
        <begin position="175"/>
        <end position="313"/>
    </location>
</feature>
<evidence type="ECO:0000313" key="13">
    <source>
        <dbReference type="EMBL" id="CDM65564.1"/>
    </source>
</evidence>
<dbReference type="Pfam" id="PF00994">
    <property type="entry name" value="MoCF_biosynth"/>
    <property type="match status" value="1"/>
</dbReference>
<dbReference type="Gene3D" id="2.170.190.11">
    <property type="entry name" value="Molybdopterin biosynthesis moea protein, domain 3"/>
    <property type="match status" value="1"/>
</dbReference>
<comment type="cofactor">
    <cofactor evidence="1 11">
        <name>Mg(2+)</name>
        <dbReference type="ChEBI" id="CHEBI:18420"/>
    </cofactor>
</comment>
<dbReference type="GO" id="GO:0005829">
    <property type="term" value="C:cytosol"/>
    <property type="evidence" value="ECO:0007669"/>
    <property type="project" value="TreeGrafter"/>
</dbReference>
<sequence length="403" mass="43663">MISIDEALQTILREARPLTPERVPIEEAVGRTLAEDIIADMDLPPFDRAQMDGYAVRAEDAVPSARLRVVGEAAAGRSWPHSLGNGQAVRIMTGAPVPAGAEVVVPIEQTREVDEETIELLTALQSGSNIVPRGSETREGVRLFEAGETINANMIATLAAFGYTSVDVILRPRLTIIATGDELVPADRKPARDQIRDSNSHAIAACARIARARIERTFLVGDEMETLERRLSEESEQVEIIVLSGGVSVGRYDLTKAALRSLGAQIFFERVRLRPGKPTVFAKLNRALVFGLPGNPVSAIVTFNLFVRACARAMQRAKDPLLREERAVLAAKVRGTRGRVSLLPARLATNEDGRLIAHPLQWGGSSDFVSFARAEALIFVPEDAELEGGTCARVLLLPTALPC</sequence>
<proteinExistence type="inferred from homology"/>
<dbReference type="GO" id="GO:0061599">
    <property type="term" value="F:molybdopterin molybdotransferase activity"/>
    <property type="evidence" value="ECO:0007669"/>
    <property type="project" value="UniProtKB-UniRule"/>
</dbReference>
<dbReference type="InterPro" id="IPR005111">
    <property type="entry name" value="MoeA_C_domain_IV"/>
</dbReference>
<dbReference type="SMART" id="SM00852">
    <property type="entry name" value="MoCF_biosynth"/>
    <property type="match status" value="1"/>
</dbReference>
<comment type="function">
    <text evidence="2 11">Catalyzes the insertion of molybdate into adenylated molybdopterin with the concomitant release of AMP.</text>
</comment>
<dbReference type="AlphaFoldDB" id="A0A0B6WZ51"/>
<keyword evidence="7 11" id="KW-0479">Metal-binding</keyword>
<keyword evidence="5 11" id="KW-0500">Molybdenum</keyword>
<evidence type="ECO:0000256" key="2">
    <source>
        <dbReference type="ARBA" id="ARBA00002901"/>
    </source>
</evidence>
<dbReference type="Gene3D" id="3.40.980.10">
    <property type="entry name" value="MoaB/Mog-like domain"/>
    <property type="match status" value="1"/>
</dbReference>
<comment type="pathway">
    <text evidence="3 11">Cofactor biosynthesis; molybdopterin biosynthesis.</text>
</comment>
<dbReference type="Pfam" id="PF03454">
    <property type="entry name" value="MoeA_C"/>
    <property type="match status" value="1"/>
</dbReference>
<evidence type="ECO:0000313" key="14">
    <source>
        <dbReference type="Proteomes" id="UP000031518"/>
    </source>
</evidence>
<gene>
    <name evidence="13" type="ORF">PYK22_01567</name>
</gene>
<dbReference type="CDD" id="cd00887">
    <property type="entry name" value="MoeA"/>
    <property type="match status" value="1"/>
</dbReference>
<keyword evidence="8 11" id="KW-0460">Magnesium</keyword>
<dbReference type="SUPFAM" id="SSF63867">
    <property type="entry name" value="MoeA C-terminal domain-like"/>
    <property type="match status" value="1"/>
</dbReference>
<dbReference type="InterPro" id="IPR038987">
    <property type="entry name" value="MoeA-like"/>
</dbReference>
<dbReference type="InterPro" id="IPR001453">
    <property type="entry name" value="MoaB/Mog_dom"/>
</dbReference>
<dbReference type="Gene3D" id="2.40.340.10">
    <property type="entry name" value="MoeA, C-terminal, domain IV"/>
    <property type="match status" value="1"/>
</dbReference>
<dbReference type="SUPFAM" id="SSF53218">
    <property type="entry name" value="Molybdenum cofactor biosynthesis proteins"/>
    <property type="match status" value="1"/>
</dbReference>
<reference evidence="13 14" key="2">
    <citation type="submission" date="2015-01" db="EMBL/GenBank/DDBJ databases">
        <title>Complete genome sequence of Pyrinomonas methylaliphatogenes type strain K22T.</title>
        <authorList>
            <person name="Lee K.C.Y."/>
            <person name="Power J.F."/>
            <person name="Dunfield P.F."/>
            <person name="Morgan X.C."/>
            <person name="Huttenhower C."/>
            <person name="Stott M.B."/>
        </authorList>
    </citation>
    <scope>NUCLEOTIDE SEQUENCE [LARGE SCALE GENOMIC DNA]</scope>
    <source>
        <strain evidence="13 14">K22</strain>
    </source>
</reference>
<organism evidence="13 14">
    <name type="scientific">Pyrinomonas methylaliphatogenes</name>
    <dbReference type="NCBI Taxonomy" id="454194"/>
    <lineage>
        <taxon>Bacteria</taxon>
        <taxon>Pseudomonadati</taxon>
        <taxon>Acidobacteriota</taxon>
        <taxon>Blastocatellia</taxon>
        <taxon>Blastocatellales</taxon>
        <taxon>Pyrinomonadaceae</taxon>
        <taxon>Pyrinomonas</taxon>
    </lineage>
</organism>
<evidence type="ECO:0000256" key="6">
    <source>
        <dbReference type="ARBA" id="ARBA00022679"/>
    </source>
</evidence>
<dbReference type="Pfam" id="PF03453">
    <property type="entry name" value="MoeA_N"/>
    <property type="match status" value="1"/>
</dbReference>
<evidence type="ECO:0000256" key="4">
    <source>
        <dbReference type="ARBA" id="ARBA00010763"/>
    </source>
</evidence>
<evidence type="ECO:0000256" key="7">
    <source>
        <dbReference type="ARBA" id="ARBA00022723"/>
    </source>
</evidence>
<evidence type="ECO:0000256" key="11">
    <source>
        <dbReference type="RuleBase" id="RU365090"/>
    </source>
</evidence>
<dbReference type="PANTHER" id="PTHR10192:SF5">
    <property type="entry name" value="GEPHYRIN"/>
    <property type="match status" value="1"/>
</dbReference>
<evidence type="ECO:0000256" key="10">
    <source>
        <dbReference type="ARBA" id="ARBA00047317"/>
    </source>
</evidence>
<evidence type="ECO:0000256" key="1">
    <source>
        <dbReference type="ARBA" id="ARBA00001946"/>
    </source>
</evidence>
<dbReference type="FunFam" id="2.170.190.11:FF:000001">
    <property type="entry name" value="Molybdopterin molybdenumtransferase"/>
    <property type="match status" value="1"/>
</dbReference>
<keyword evidence="14" id="KW-1185">Reference proteome</keyword>
<dbReference type="STRING" id="454194.PYK22_01567"/>
<dbReference type="GO" id="GO:0006777">
    <property type="term" value="P:Mo-molybdopterin cofactor biosynthetic process"/>
    <property type="evidence" value="ECO:0007669"/>
    <property type="project" value="UniProtKB-UniRule"/>
</dbReference>
<dbReference type="InterPro" id="IPR036425">
    <property type="entry name" value="MoaB/Mog-like_dom_sf"/>
</dbReference>
<dbReference type="Proteomes" id="UP000031518">
    <property type="component" value="Unassembled WGS sequence"/>
</dbReference>
<evidence type="ECO:0000256" key="8">
    <source>
        <dbReference type="ARBA" id="ARBA00022842"/>
    </source>
</evidence>
<dbReference type="InterPro" id="IPR008284">
    <property type="entry name" value="MoCF_biosynth_CS"/>
</dbReference>
<dbReference type="PROSITE" id="PS01079">
    <property type="entry name" value="MOCF_BIOSYNTHESIS_2"/>
    <property type="match status" value="1"/>
</dbReference>
<keyword evidence="9 11" id="KW-0501">Molybdenum cofactor biosynthesis</keyword>
<dbReference type="RefSeq" id="WP_041975914.1">
    <property type="nucleotide sequence ID" value="NZ_CBXV010000005.1"/>
</dbReference>
<dbReference type="InterPro" id="IPR036135">
    <property type="entry name" value="MoeA_linker/N_sf"/>
</dbReference>
<dbReference type="InterPro" id="IPR005110">
    <property type="entry name" value="MoeA_linker/N"/>
</dbReference>
<dbReference type="OrthoDB" id="9804758at2"/>
<keyword evidence="6 11" id="KW-0808">Transferase</keyword>
<dbReference type="EC" id="2.10.1.1" evidence="11"/>
<dbReference type="InterPro" id="IPR036688">
    <property type="entry name" value="MoeA_C_domain_IV_sf"/>
</dbReference>
<comment type="catalytic activity">
    <reaction evidence="10">
        <text>adenylyl-molybdopterin + molybdate = Mo-molybdopterin + AMP + H(+)</text>
        <dbReference type="Rhea" id="RHEA:35047"/>
        <dbReference type="ChEBI" id="CHEBI:15378"/>
        <dbReference type="ChEBI" id="CHEBI:36264"/>
        <dbReference type="ChEBI" id="CHEBI:62727"/>
        <dbReference type="ChEBI" id="CHEBI:71302"/>
        <dbReference type="ChEBI" id="CHEBI:456215"/>
        <dbReference type="EC" id="2.10.1.1"/>
    </reaction>
</comment>
<protein>
    <recommendedName>
        <fullName evidence="11">Molybdopterin molybdenumtransferase</fullName>
        <ecNumber evidence="11">2.10.1.1</ecNumber>
    </recommendedName>
</protein>
<evidence type="ECO:0000256" key="9">
    <source>
        <dbReference type="ARBA" id="ARBA00023150"/>
    </source>
</evidence>
<dbReference type="NCBIfam" id="NF045515">
    <property type="entry name" value="Glp_gephyrin"/>
    <property type="match status" value="1"/>
</dbReference>
<dbReference type="NCBIfam" id="TIGR00177">
    <property type="entry name" value="molyb_syn"/>
    <property type="match status" value="1"/>
</dbReference>
<name>A0A0B6WZ51_9BACT</name>
<evidence type="ECO:0000256" key="5">
    <source>
        <dbReference type="ARBA" id="ARBA00022505"/>
    </source>
</evidence>
<dbReference type="SUPFAM" id="SSF63882">
    <property type="entry name" value="MoeA N-terminal region -like"/>
    <property type="match status" value="1"/>
</dbReference>
<dbReference type="GO" id="GO:0046872">
    <property type="term" value="F:metal ion binding"/>
    <property type="evidence" value="ECO:0007669"/>
    <property type="project" value="UniProtKB-UniRule"/>
</dbReference>
<evidence type="ECO:0000259" key="12">
    <source>
        <dbReference type="SMART" id="SM00852"/>
    </source>
</evidence>